<evidence type="ECO:0000313" key="4">
    <source>
        <dbReference type="Proteomes" id="UP000676169"/>
    </source>
</evidence>
<dbReference type="InterPro" id="IPR011050">
    <property type="entry name" value="Pectin_lyase_fold/virulence"/>
</dbReference>
<dbReference type="SUPFAM" id="SSF51126">
    <property type="entry name" value="Pectin lyase-like"/>
    <property type="match status" value="1"/>
</dbReference>
<feature type="chain" id="PRO_5037953258" evidence="2">
    <location>
        <begin position="21"/>
        <end position="1466"/>
    </location>
</feature>
<sequence>MKPRLIPLLAVITFCSNTLAADVSWDISTASGITGGAGSWNNLATTWTTDSGATNFAWSNTTNAADTTLFSGTAGTVTLANPINAAALKSTITGYTVAGSFLGFGANPGVVDTSALTAAGVTTISTSLGGTAGLTIAGNGDLTANGGGSSGLVTLSGINTDLSGGISITSGLVNTNTPAAFGSYSFAAGSGNTLTLSNGAGLVTATTAANILYPLGNNIVFSGATNATLRSYGTRFLVLNGQISGTTGFNVTDGGTLQLTNAANSFDGPVSILNGALNARSLGNVGVGMSSLGAPTTAAHGTITIGSTTLTAGLIYSGSGETTDRVLNFAGTTGPVSLTQSGYGQLVFSSTPTFTGSGAKTLTLTGSTVGRGEFAGAIVDNGGATSVTKTGTGRWTLSGNNTYTGATTVSAGTLSLTGSNTSSISVAAGATLTGSGSTTGTVTLASGSNLLIGNGFINSNGITPTAVNLIARAQSVTMGANTIDVMGYGSGGAPAVQDFNAASYRGGIVADDNVNLKLTLSFTASARTWNGTSTTWDLGTTPAWLEGDTAFYSGDAVTFPDIAGDTVVTLGATVAPSSIAVTNNNAANYTISGSGSITGTTALTKSGGGSLTLSTSNTYTGATTVSNGLLSAAATNAFGTGTVTLSGGNLGLVGNTAITIPNTITGSGGVAVTGTAQSTLSGDLSGFAGTIDINTTGAGKLALTPAGAGALPSSAVVNVNAATTCFLNGTGNYANTFYLLGASNTENLGALRVDAGTIVSGSVVLGANSSVGAVSGSGEISGIISEVGGARSLTKQGAGTIVLSGANSYSGNTTITSGTLSLANASAVPSTGSLTFSSGTAVGVLGTLNIGSYSPQFTGLTVSYNPNSTSAAASAVLAGPGTLAIQGSSDFSVINNSSVTPGATAWQVLLDASNLRNLVYNAPSNKVAIGGNGNARSGNLTMGTNSTFTASSFELQNGMPGNNTAKTSTINLGVNTTINANTLIVLASNNKDSATLQFRSGLVKPTVTIRGTNGTDRAAWNVGTAFTGTGTALVDLTTGVTGGSQLDALVGTLQIGQKTAGANVANSNFLMGGGTLDATSINLGNLTINGGTLNATLSITGGTVKVGTLTMGTQTAGTLNSTLNLNGGAILAAQTVQNGTGTATRNLNWNDGTITTFDSATDLTIGSPIKLAATGTHTFNIPTGRTATVNGVVGEAAAGGAITKTGDGKVVLSNTNTYTGDTLVNGGTLSLGAASLADTADVKITNAATLELTHAAIDTIDELYIDGVQQSTGIWGSLASTAPHKTDRITGTGLLRVTTGVATDPYADWVITSNLTTGVNDAKNQDPDQDGLSNFYEYALDGNPLSGTRSGKVVAKVATLTINATPQKVLTLTLPVRGTPSFSGQTDLTSTATEGVIYHIQSSADLTDWTSIPVQEVPSGQQGSLQTSLALPPITAGMTYRSFYVPGSDPTLTPKLFMRAKVEESP</sequence>
<feature type="signal peptide" evidence="2">
    <location>
        <begin position="1"/>
        <end position="20"/>
    </location>
</feature>
<keyword evidence="4" id="KW-1185">Reference proteome</keyword>
<dbReference type="Pfam" id="PF12951">
    <property type="entry name" value="PATR"/>
    <property type="match status" value="5"/>
</dbReference>
<reference evidence="3" key="1">
    <citation type="submission" date="2021-04" db="EMBL/GenBank/DDBJ databases">
        <title>Luteolibacter sp. 32A isolated from the skin of an Anderson's salamander (Ambystoma andersonii).</title>
        <authorList>
            <person name="Spergser J."/>
            <person name="Busse H.-J."/>
        </authorList>
    </citation>
    <scope>NUCLEOTIDE SEQUENCE</scope>
    <source>
        <strain evidence="3">32A</strain>
    </source>
</reference>
<name>A0A975J2I6_9BACT</name>
<proteinExistence type="predicted"/>
<accession>A0A975J2I6</accession>
<evidence type="ECO:0000256" key="1">
    <source>
        <dbReference type="ARBA" id="ARBA00022729"/>
    </source>
</evidence>
<dbReference type="InterPro" id="IPR013425">
    <property type="entry name" value="Autotrns_rpt"/>
</dbReference>
<organism evidence="3 4">
    <name type="scientific">Luteolibacter ambystomatis</name>
    <dbReference type="NCBI Taxonomy" id="2824561"/>
    <lineage>
        <taxon>Bacteria</taxon>
        <taxon>Pseudomonadati</taxon>
        <taxon>Verrucomicrobiota</taxon>
        <taxon>Verrucomicrobiia</taxon>
        <taxon>Verrucomicrobiales</taxon>
        <taxon>Verrucomicrobiaceae</taxon>
        <taxon>Luteolibacter</taxon>
    </lineage>
</organism>
<gene>
    <name evidence="3" type="ORF">KBB96_08130</name>
</gene>
<protein>
    <submittedName>
        <fullName evidence="3">Autotransporter-associated beta strand repeat-containing protein</fullName>
    </submittedName>
</protein>
<dbReference type="RefSeq" id="WP_211634194.1">
    <property type="nucleotide sequence ID" value="NZ_CP073100.1"/>
</dbReference>
<keyword evidence="1 2" id="KW-0732">Signal</keyword>
<evidence type="ECO:0000313" key="3">
    <source>
        <dbReference type="EMBL" id="QUE52850.1"/>
    </source>
</evidence>
<evidence type="ECO:0000256" key="2">
    <source>
        <dbReference type="SAM" id="SignalP"/>
    </source>
</evidence>
<dbReference type="KEGG" id="lamb:KBB96_08130"/>
<dbReference type="Proteomes" id="UP000676169">
    <property type="component" value="Chromosome"/>
</dbReference>
<dbReference type="EMBL" id="CP073100">
    <property type="protein sequence ID" value="QUE52850.1"/>
    <property type="molecule type" value="Genomic_DNA"/>
</dbReference>
<dbReference type="NCBIfam" id="TIGR02601">
    <property type="entry name" value="autotrns_rpt"/>
    <property type="match status" value="5"/>
</dbReference>